<reference evidence="1" key="1">
    <citation type="submission" date="2021-06" db="EMBL/GenBank/DDBJ databases">
        <authorList>
            <person name="Kallberg Y."/>
            <person name="Tangrot J."/>
            <person name="Rosling A."/>
        </authorList>
    </citation>
    <scope>NUCLEOTIDE SEQUENCE</scope>
    <source>
        <strain evidence="1">87-6 pot B 2015</strain>
    </source>
</reference>
<protein>
    <submittedName>
        <fullName evidence="1">2836_t:CDS:1</fullName>
    </submittedName>
</protein>
<dbReference type="EMBL" id="CAJVPP010024053">
    <property type="protein sequence ID" value="CAG8748783.1"/>
    <property type="molecule type" value="Genomic_DNA"/>
</dbReference>
<gene>
    <name evidence="1" type="ORF">FMOSSE_LOCUS16538</name>
</gene>
<proteinExistence type="predicted"/>
<sequence length="41" mass="4422">KSSSTACSTVPNPLFDNNKIADTFESVESASNTVVKVQYEI</sequence>
<evidence type="ECO:0000313" key="2">
    <source>
        <dbReference type="Proteomes" id="UP000789375"/>
    </source>
</evidence>
<keyword evidence="2" id="KW-1185">Reference proteome</keyword>
<name>A0A9N9IRW8_FUNMO</name>
<dbReference type="Proteomes" id="UP000789375">
    <property type="component" value="Unassembled WGS sequence"/>
</dbReference>
<evidence type="ECO:0000313" key="1">
    <source>
        <dbReference type="EMBL" id="CAG8748783.1"/>
    </source>
</evidence>
<organism evidence="1 2">
    <name type="scientific">Funneliformis mosseae</name>
    <name type="common">Endomycorrhizal fungus</name>
    <name type="synonym">Glomus mosseae</name>
    <dbReference type="NCBI Taxonomy" id="27381"/>
    <lineage>
        <taxon>Eukaryota</taxon>
        <taxon>Fungi</taxon>
        <taxon>Fungi incertae sedis</taxon>
        <taxon>Mucoromycota</taxon>
        <taxon>Glomeromycotina</taxon>
        <taxon>Glomeromycetes</taxon>
        <taxon>Glomerales</taxon>
        <taxon>Glomeraceae</taxon>
        <taxon>Funneliformis</taxon>
    </lineage>
</organism>
<accession>A0A9N9IRW8</accession>
<dbReference type="AlphaFoldDB" id="A0A9N9IRW8"/>
<comment type="caution">
    <text evidence="1">The sequence shown here is derived from an EMBL/GenBank/DDBJ whole genome shotgun (WGS) entry which is preliminary data.</text>
</comment>
<feature type="non-terminal residue" evidence="1">
    <location>
        <position position="1"/>
    </location>
</feature>